<keyword evidence="4" id="KW-1185">Reference proteome</keyword>
<feature type="domain" description="Tyr recombinase" evidence="2">
    <location>
        <begin position="117"/>
        <end position="329"/>
    </location>
</feature>
<dbReference type="Gene3D" id="1.10.443.10">
    <property type="entry name" value="Intergrase catalytic core"/>
    <property type="match status" value="1"/>
</dbReference>
<dbReference type="InterPro" id="IPR011010">
    <property type="entry name" value="DNA_brk_join_enz"/>
</dbReference>
<evidence type="ECO:0000256" key="1">
    <source>
        <dbReference type="ARBA" id="ARBA00023172"/>
    </source>
</evidence>
<accession>A0A1Y4SQ95</accession>
<dbReference type="InterPro" id="IPR013762">
    <property type="entry name" value="Integrase-like_cat_sf"/>
</dbReference>
<dbReference type="InterPro" id="IPR050090">
    <property type="entry name" value="Tyrosine_recombinase_XerCD"/>
</dbReference>
<dbReference type="InterPro" id="IPR002104">
    <property type="entry name" value="Integrase_catalytic"/>
</dbReference>
<sequence>MDWNQIMDVKIRSYQYHSKMSQLIQSFINQKCNSGYPYNSSAQILSCFDKMLVDNFPEATTITPEIINAWVNYKPNEHQNSLLRRISPIRQLSKYISGLGIDCFVVPGHIPQKQIKYEAHIYTKEELISFFKIVDNLSDSKGSPYKKYVAPVIFRLYYLCGMRLSEAINLKLEDVNFNAGYLLVQEAKGWKERKVYLSDELISMLKEYNQIISFLLPERKYFFPTNTGDKKIGKATIDNWFREISVIAFKDIPLVGNKRRIHDFRHTFATERLSRWVEDGIDINQMYPFFSRYLGHTHYADTDYYIQLVPAFYSTFNSLMTDTNNTVLPEVSDDDKE</sequence>
<proteinExistence type="predicted"/>
<evidence type="ECO:0000259" key="2">
    <source>
        <dbReference type="PROSITE" id="PS51898"/>
    </source>
</evidence>
<dbReference type="Proteomes" id="UP000195305">
    <property type="component" value="Unassembled WGS sequence"/>
</dbReference>
<reference evidence="3 4" key="1">
    <citation type="journal article" date="2018" name="BMC Genomics">
        <title>Whole genome sequencing and function prediction of 133 gut anaerobes isolated from chicken caecum in pure cultures.</title>
        <authorList>
            <person name="Medvecky M."/>
            <person name="Cejkova D."/>
            <person name="Polansky O."/>
            <person name="Karasova D."/>
            <person name="Kubasova T."/>
            <person name="Cizek A."/>
            <person name="Rychlik I."/>
        </authorList>
    </citation>
    <scope>NUCLEOTIDE SEQUENCE [LARGE SCALE GENOMIC DNA]</scope>
    <source>
        <strain evidence="3 4">An13</strain>
    </source>
</reference>
<evidence type="ECO:0000313" key="4">
    <source>
        <dbReference type="Proteomes" id="UP000195305"/>
    </source>
</evidence>
<evidence type="ECO:0000313" key="3">
    <source>
        <dbReference type="EMBL" id="OUQ31580.1"/>
    </source>
</evidence>
<keyword evidence="1" id="KW-0233">DNA recombination</keyword>
<dbReference type="PROSITE" id="PS51898">
    <property type="entry name" value="TYR_RECOMBINASE"/>
    <property type="match status" value="1"/>
</dbReference>
<dbReference type="OrthoDB" id="9766545at2"/>
<dbReference type="SUPFAM" id="SSF56349">
    <property type="entry name" value="DNA breaking-rejoining enzymes"/>
    <property type="match status" value="1"/>
</dbReference>
<dbReference type="Pfam" id="PF00589">
    <property type="entry name" value="Phage_integrase"/>
    <property type="match status" value="1"/>
</dbReference>
<organism evidence="3 4">
    <name type="scientific">Massilimicrobiota timonensis</name>
    <dbReference type="NCBI Taxonomy" id="1776392"/>
    <lineage>
        <taxon>Bacteria</taxon>
        <taxon>Bacillati</taxon>
        <taxon>Bacillota</taxon>
        <taxon>Erysipelotrichia</taxon>
        <taxon>Erysipelotrichales</taxon>
        <taxon>Erysipelotrichaceae</taxon>
        <taxon>Massilimicrobiota</taxon>
    </lineage>
</organism>
<name>A0A1Y4SQ95_9FIRM</name>
<dbReference type="GO" id="GO:0003677">
    <property type="term" value="F:DNA binding"/>
    <property type="evidence" value="ECO:0007669"/>
    <property type="project" value="InterPro"/>
</dbReference>
<dbReference type="GO" id="GO:0015074">
    <property type="term" value="P:DNA integration"/>
    <property type="evidence" value="ECO:0007669"/>
    <property type="project" value="InterPro"/>
</dbReference>
<dbReference type="EMBL" id="NFLJ01000053">
    <property type="protein sequence ID" value="OUQ31580.1"/>
    <property type="molecule type" value="Genomic_DNA"/>
</dbReference>
<dbReference type="GO" id="GO:0006310">
    <property type="term" value="P:DNA recombination"/>
    <property type="evidence" value="ECO:0007669"/>
    <property type="project" value="UniProtKB-KW"/>
</dbReference>
<dbReference type="PANTHER" id="PTHR30349">
    <property type="entry name" value="PHAGE INTEGRASE-RELATED"/>
    <property type="match status" value="1"/>
</dbReference>
<comment type="caution">
    <text evidence="3">The sequence shown here is derived from an EMBL/GenBank/DDBJ whole genome shotgun (WGS) entry which is preliminary data.</text>
</comment>
<protein>
    <recommendedName>
        <fullName evidence="2">Tyr recombinase domain-containing protein</fullName>
    </recommendedName>
</protein>
<dbReference type="AlphaFoldDB" id="A0A1Y4SQ95"/>
<gene>
    <name evidence="3" type="ORF">B5E75_13195</name>
</gene>
<dbReference type="PANTHER" id="PTHR30349:SF64">
    <property type="entry name" value="PROPHAGE INTEGRASE INTD-RELATED"/>
    <property type="match status" value="1"/>
</dbReference>